<keyword evidence="1" id="KW-0732">Signal</keyword>
<dbReference type="EMBL" id="KN822165">
    <property type="protein sequence ID" value="KIM53956.1"/>
    <property type="molecule type" value="Genomic_DNA"/>
</dbReference>
<feature type="signal peptide" evidence="1">
    <location>
        <begin position="1"/>
        <end position="20"/>
    </location>
</feature>
<proteinExistence type="predicted"/>
<gene>
    <name evidence="2" type="ORF">SCLCIDRAFT_1222370</name>
</gene>
<dbReference type="AlphaFoldDB" id="A0A0C3DCZ4"/>
<sequence length="155" mass="17420">MPLPSLTANIGLCVFLFLVGLEIDTSIVKRHTSFDHRFLGWNSPSIRIRCALSVPLYHHFVDPSVHFTSRCLPEWRILSQLSTISVASSRNSSYSTPQLRSLFYPLVSETMLSAEPYSHSALLWPDHDLHGSSYPTAVGFCILHRGVHAIFGWPV</sequence>
<dbReference type="OrthoDB" id="3034026at2759"/>
<organism evidence="2 3">
    <name type="scientific">Scleroderma citrinum Foug A</name>
    <dbReference type="NCBI Taxonomy" id="1036808"/>
    <lineage>
        <taxon>Eukaryota</taxon>
        <taxon>Fungi</taxon>
        <taxon>Dikarya</taxon>
        <taxon>Basidiomycota</taxon>
        <taxon>Agaricomycotina</taxon>
        <taxon>Agaricomycetes</taxon>
        <taxon>Agaricomycetidae</taxon>
        <taxon>Boletales</taxon>
        <taxon>Sclerodermatineae</taxon>
        <taxon>Sclerodermataceae</taxon>
        <taxon>Scleroderma</taxon>
    </lineage>
</organism>
<dbReference type="InParanoid" id="A0A0C3DCZ4"/>
<feature type="chain" id="PRO_5002163182" description="Secreted protein" evidence="1">
    <location>
        <begin position="21"/>
        <end position="155"/>
    </location>
</feature>
<evidence type="ECO:0008006" key="4">
    <source>
        <dbReference type="Google" id="ProtNLM"/>
    </source>
</evidence>
<reference evidence="3" key="2">
    <citation type="submission" date="2015-01" db="EMBL/GenBank/DDBJ databases">
        <title>Evolutionary Origins and Diversification of the Mycorrhizal Mutualists.</title>
        <authorList>
            <consortium name="DOE Joint Genome Institute"/>
            <consortium name="Mycorrhizal Genomics Consortium"/>
            <person name="Kohler A."/>
            <person name="Kuo A."/>
            <person name="Nagy L.G."/>
            <person name="Floudas D."/>
            <person name="Copeland A."/>
            <person name="Barry K.W."/>
            <person name="Cichocki N."/>
            <person name="Veneault-Fourrey C."/>
            <person name="LaButti K."/>
            <person name="Lindquist E.A."/>
            <person name="Lipzen A."/>
            <person name="Lundell T."/>
            <person name="Morin E."/>
            <person name="Murat C."/>
            <person name="Riley R."/>
            <person name="Ohm R."/>
            <person name="Sun H."/>
            <person name="Tunlid A."/>
            <person name="Henrissat B."/>
            <person name="Grigoriev I.V."/>
            <person name="Hibbett D.S."/>
            <person name="Martin F."/>
        </authorList>
    </citation>
    <scope>NUCLEOTIDE SEQUENCE [LARGE SCALE GENOMIC DNA]</scope>
    <source>
        <strain evidence="3">Foug A</strain>
    </source>
</reference>
<keyword evidence="3" id="KW-1185">Reference proteome</keyword>
<accession>A0A0C3DCZ4</accession>
<evidence type="ECO:0000313" key="2">
    <source>
        <dbReference type="EMBL" id="KIM53956.1"/>
    </source>
</evidence>
<evidence type="ECO:0000313" key="3">
    <source>
        <dbReference type="Proteomes" id="UP000053989"/>
    </source>
</evidence>
<protein>
    <recommendedName>
        <fullName evidence="4">Secreted protein</fullName>
    </recommendedName>
</protein>
<dbReference type="STRING" id="1036808.A0A0C3DCZ4"/>
<name>A0A0C3DCZ4_9AGAM</name>
<reference evidence="2 3" key="1">
    <citation type="submission" date="2014-04" db="EMBL/GenBank/DDBJ databases">
        <authorList>
            <consortium name="DOE Joint Genome Institute"/>
            <person name="Kuo A."/>
            <person name="Kohler A."/>
            <person name="Nagy L.G."/>
            <person name="Floudas D."/>
            <person name="Copeland A."/>
            <person name="Barry K.W."/>
            <person name="Cichocki N."/>
            <person name="Veneault-Fourrey C."/>
            <person name="LaButti K."/>
            <person name="Lindquist E.A."/>
            <person name="Lipzen A."/>
            <person name="Lundell T."/>
            <person name="Morin E."/>
            <person name="Murat C."/>
            <person name="Sun H."/>
            <person name="Tunlid A."/>
            <person name="Henrissat B."/>
            <person name="Grigoriev I.V."/>
            <person name="Hibbett D.S."/>
            <person name="Martin F."/>
            <person name="Nordberg H.P."/>
            <person name="Cantor M.N."/>
            <person name="Hua S.X."/>
        </authorList>
    </citation>
    <scope>NUCLEOTIDE SEQUENCE [LARGE SCALE GENOMIC DNA]</scope>
    <source>
        <strain evidence="2 3">Foug A</strain>
    </source>
</reference>
<dbReference type="Proteomes" id="UP000053989">
    <property type="component" value="Unassembled WGS sequence"/>
</dbReference>
<evidence type="ECO:0000256" key="1">
    <source>
        <dbReference type="SAM" id="SignalP"/>
    </source>
</evidence>
<dbReference type="HOGENOM" id="CLU_1696524_0_0_1"/>